<dbReference type="AlphaFoldDB" id="A0A6S6WPG3"/>
<keyword evidence="3" id="KW-1185">Reference proteome</keyword>
<keyword evidence="1" id="KW-0732">Signal</keyword>
<dbReference type="EMBL" id="CADCXY010000003">
    <property type="protein sequence ID" value="CAB0151119.1"/>
    <property type="molecule type" value="Genomic_DNA"/>
</dbReference>
<accession>A0A6S6WPG3</accession>
<dbReference type="Proteomes" id="UP000481517">
    <property type="component" value="Unassembled WGS sequence"/>
</dbReference>
<evidence type="ECO:0000313" key="3">
    <source>
        <dbReference type="Proteomes" id="UP000481517"/>
    </source>
</evidence>
<feature type="chain" id="PRO_5028996113" evidence="1">
    <location>
        <begin position="25"/>
        <end position="344"/>
    </location>
</feature>
<proteinExistence type="predicted"/>
<evidence type="ECO:0000313" key="2">
    <source>
        <dbReference type="EMBL" id="CAB0151119.1"/>
    </source>
</evidence>
<protein>
    <submittedName>
        <fullName evidence="2">Uncharacterized protein</fullName>
    </submittedName>
</protein>
<feature type="signal peptide" evidence="1">
    <location>
        <begin position="1"/>
        <end position="24"/>
    </location>
</feature>
<sequence length="344" mass="37238">MRSLYSTIASIALALFAVSFSAPAAAQQAGQQTVIIEGDIFESNIPALQPYQEDFPLSFIASVKENLDTAQQDWAPFGGKAYFDATYEISMQIFGPEQQLLYSQTLSSEGPEGEFFSDNIAFFGFDSGEEQELMMMEGAFWGLMTGGEFGFFTSEIGLGYTPFLSGPEGPQGEMVPLLIPELGSLFADTSGYPVLTTGPTFVPFDYRSSSDVGGPQIRVEEEREDIASGVALLITYGDLDSDGDGVPDLVDSCPASILDGNVVLSALDSGVSNYVGEDGCSLMDRFAACEAEAEEQPSSPWGWFQPVFSGPSQCERDVIYDAQNEQLIDYTEGRMLRNILSNND</sequence>
<evidence type="ECO:0000256" key="1">
    <source>
        <dbReference type="SAM" id="SignalP"/>
    </source>
</evidence>
<dbReference type="RefSeq" id="WP_173920513.1">
    <property type="nucleotide sequence ID" value="NZ_CADCXY010000003.1"/>
</dbReference>
<gene>
    <name evidence="2" type="ORF">PSI9734_01533</name>
</gene>
<organism evidence="2 3">
    <name type="scientific">Pseudidiomarina piscicola</name>
    <dbReference type="NCBI Taxonomy" id="2614830"/>
    <lineage>
        <taxon>Bacteria</taxon>
        <taxon>Pseudomonadati</taxon>
        <taxon>Pseudomonadota</taxon>
        <taxon>Gammaproteobacteria</taxon>
        <taxon>Alteromonadales</taxon>
        <taxon>Idiomarinaceae</taxon>
        <taxon>Pseudidiomarina</taxon>
    </lineage>
</organism>
<reference evidence="2 3" key="1">
    <citation type="submission" date="2020-02" db="EMBL/GenBank/DDBJ databases">
        <authorList>
            <person name="Rodrigo-Torres L."/>
            <person name="Arahal R. D."/>
            <person name="Lucena T."/>
        </authorList>
    </citation>
    <scope>NUCLEOTIDE SEQUENCE [LARGE SCALE GENOMIC DNA]</scope>
    <source>
        <strain evidence="2 3">CECT 9734</strain>
    </source>
</reference>
<name>A0A6S6WPG3_9GAMM</name>